<feature type="domain" description="N-acetyltransferase" evidence="1">
    <location>
        <begin position="14"/>
        <end position="158"/>
    </location>
</feature>
<dbReference type="EMBL" id="JAGMWN010000004">
    <property type="protein sequence ID" value="MBP5857537.1"/>
    <property type="molecule type" value="Genomic_DNA"/>
</dbReference>
<reference evidence="2" key="1">
    <citation type="submission" date="2021-04" db="EMBL/GenBank/DDBJ databases">
        <authorList>
            <person name="Zhang D.-C."/>
        </authorList>
    </citation>
    <scope>NUCLEOTIDE SEQUENCE</scope>
    <source>
        <strain evidence="2">CGMCC 1.15697</strain>
    </source>
</reference>
<dbReference type="GO" id="GO:0016747">
    <property type="term" value="F:acyltransferase activity, transferring groups other than amino-acyl groups"/>
    <property type="evidence" value="ECO:0007669"/>
    <property type="project" value="InterPro"/>
</dbReference>
<dbReference type="AlphaFoldDB" id="A0A8J7RZG4"/>
<accession>A0A8J7RZG4</accession>
<dbReference type="PROSITE" id="PS51186">
    <property type="entry name" value="GNAT"/>
    <property type="match status" value="1"/>
</dbReference>
<comment type="caution">
    <text evidence="2">The sequence shown here is derived from an EMBL/GenBank/DDBJ whole genome shotgun (WGS) entry which is preliminary data.</text>
</comment>
<dbReference type="RefSeq" id="WP_210682116.1">
    <property type="nucleotide sequence ID" value="NZ_JAGMWN010000004.1"/>
</dbReference>
<proteinExistence type="predicted"/>
<dbReference type="Proteomes" id="UP000672602">
    <property type="component" value="Unassembled WGS sequence"/>
</dbReference>
<protein>
    <recommendedName>
        <fullName evidence="1">N-acetyltransferase domain-containing protein</fullName>
    </recommendedName>
</protein>
<evidence type="ECO:0000313" key="3">
    <source>
        <dbReference type="Proteomes" id="UP000672602"/>
    </source>
</evidence>
<dbReference type="InterPro" id="IPR000182">
    <property type="entry name" value="GNAT_dom"/>
</dbReference>
<evidence type="ECO:0000313" key="2">
    <source>
        <dbReference type="EMBL" id="MBP5857537.1"/>
    </source>
</evidence>
<gene>
    <name evidence="2" type="ORF">KAJ83_10995</name>
</gene>
<name>A0A8J7RZG4_9PROT</name>
<organism evidence="2 3">
    <name type="scientific">Marivibrio halodurans</name>
    <dbReference type="NCBI Taxonomy" id="2039722"/>
    <lineage>
        <taxon>Bacteria</taxon>
        <taxon>Pseudomonadati</taxon>
        <taxon>Pseudomonadota</taxon>
        <taxon>Alphaproteobacteria</taxon>
        <taxon>Rhodospirillales</taxon>
        <taxon>Rhodospirillaceae</taxon>
        <taxon>Marivibrio</taxon>
    </lineage>
</organism>
<keyword evidence="3" id="KW-1185">Reference proteome</keyword>
<dbReference type="SUPFAM" id="SSF55729">
    <property type="entry name" value="Acyl-CoA N-acyltransferases (Nat)"/>
    <property type="match status" value="1"/>
</dbReference>
<sequence>MHTGKITGTTYHGLEIRLVTTMDELMQCFAVRSAAFLGREGEPYAEEFDGNDMSGATHLLALERGVPVGTIRVRILSSGDGGVATWQRFASVPSGKLAMKVLRALAEAAADYTRFKQVERVIGEVADDRLLRFWERFGFRRVDAPPVVYNGVRYQRIEARFSRLGSTSDEAGGREADFFYAWREKAALHLSAPLEREAA</sequence>
<dbReference type="InterPro" id="IPR016181">
    <property type="entry name" value="Acyl_CoA_acyltransferase"/>
</dbReference>
<dbReference type="Gene3D" id="3.40.630.30">
    <property type="match status" value="1"/>
</dbReference>
<evidence type="ECO:0000259" key="1">
    <source>
        <dbReference type="PROSITE" id="PS51186"/>
    </source>
</evidence>